<dbReference type="Proteomes" id="UP000199649">
    <property type="component" value="Chromosome I"/>
</dbReference>
<organism evidence="2 3">
    <name type="scientific">Agrococcus carbonis</name>
    <dbReference type="NCBI Taxonomy" id="684552"/>
    <lineage>
        <taxon>Bacteria</taxon>
        <taxon>Bacillati</taxon>
        <taxon>Actinomycetota</taxon>
        <taxon>Actinomycetes</taxon>
        <taxon>Micrococcales</taxon>
        <taxon>Microbacteriaceae</taxon>
        <taxon>Agrococcus</taxon>
    </lineage>
</organism>
<dbReference type="AlphaFoldDB" id="A0A1H1Q2G2"/>
<protein>
    <submittedName>
        <fullName evidence="2">Uncharacterized protein</fullName>
    </submittedName>
</protein>
<proteinExistence type="predicted"/>
<accession>A0A1H1Q2G2</accession>
<evidence type="ECO:0000313" key="2">
    <source>
        <dbReference type="EMBL" id="SDS17682.1"/>
    </source>
</evidence>
<evidence type="ECO:0000313" key="3">
    <source>
        <dbReference type="Proteomes" id="UP000199649"/>
    </source>
</evidence>
<feature type="transmembrane region" description="Helical" evidence="1">
    <location>
        <begin position="136"/>
        <end position="159"/>
    </location>
</feature>
<name>A0A1H1Q2G2_9MICO</name>
<feature type="transmembrane region" description="Helical" evidence="1">
    <location>
        <begin position="32"/>
        <end position="58"/>
    </location>
</feature>
<dbReference type="EMBL" id="LT629734">
    <property type="protein sequence ID" value="SDS17682.1"/>
    <property type="molecule type" value="Genomic_DNA"/>
</dbReference>
<reference evidence="3" key="1">
    <citation type="submission" date="2016-10" db="EMBL/GenBank/DDBJ databases">
        <authorList>
            <person name="Varghese N."/>
            <person name="Submissions S."/>
        </authorList>
    </citation>
    <scope>NUCLEOTIDE SEQUENCE [LARGE SCALE GENOMIC DNA]</scope>
    <source>
        <strain evidence="3">DSM 22965</strain>
    </source>
</reference>
<feature type="transmembrane region" description="Helical" evidence="1">
    <location>
        <begin position="110"/>
        <end position="130"/>
    </location>
</feature>
<keyword evidence="3" id="KW-1185">Reference proteome</keyword>
<keyword evidence="1" id="KW-0812">Transmembrane</keyword>
<sequence>MTAASGSGGDAASARPPLTPQSWRELRSAGMVAGAMAGIGATLLLPGLLTLVSFVLFAGWKGTEVDYGQAVLPVGLLAVSALLFVGAVWLSRRRLRAWGDARRRITRLGVVLAAIGGVLVDLAVFAVSVARELTGVAIALTSLVPVAALLGIVVGALIGRAAWLMLARRQAVRPAML</sequence>
<keyword evidence="1" id="KW-0472">Membrane</keyword>
<dbReference type="RefSeq" id="WP_092666632.1">
    <property type="nucleotide sequence ID" value="NZ_LT629734.1"/>
</dbReference>
<feature type="transmembrane region" description="Helical" evidence="1">
    <location>
        <begin position="70"/>
        <end position="90"/>
    </location>
</feature>
<gene>
    <name evidence="2" type="ORF">SAMN04489719_1717</name>
</gene>
<evidence type="ECO:0000256" key="1">
    <source>
        <dbReference type="SAM" id="Phobius"/>
    </source>
</evidence>
<keyword evidence="1" id="KW-1133">Transmembrane helix</keyword>